<accession>A0A6G1I9B7</accession>
<name>A0A6G1I9B7_9PEZI</name>
<feature type="region of interest" description="Disordered" evidence="1">
    <location>
        <begin position="1119"/>
        <end position="1148"/>
    </location>
</feature>
<gene>
    <name evidence="2" type="ORF">EJ06DRAFT_525458</name>
</gene>
<protein>
    <submittedName>
        <fullName evidence="2">Uncharacterized protein</fullName>
    </submittedName>
</protein>
<evidence type="ECO:0000256" key="1">
    <source>
        <dbReference type="SAM" id="MobiDB-lite"/>
    </source>
</evidence>
<keyword evidence="3" id="KW-1185">Reference proteome</keyword>
<feature type="compositionally biased region" description="Basic and acidic residues" evidence="1">
    <location>
        <begin position="1335"/>
        <end position="1384"/>
    </location>
</feature>
<dbReference type="Proteomes" id="UP000799640">
    <property type="component" value="Unassembled WGS sequence"/>
</dbReference>
<proteinExistence type="predicted"/>
<dbReference type="EMBL" id="ML996687">
    <property type="protein sequence ID" value="KAF2404898.1"/>
    <property type="molecule type" value="Genomic_DNA"/>
</dbReference>
<feature type="compositionally biased region" description="Basic and acidic residues" evidence="1">
    <location>
        <begin position="1391"/>
        <end position="1442"/>
    </location>
</feature>
<feature type="compositionally biased region" description="Polar residues" evidence="1">
    <location>
        <begin position="15"/>
        <end position="25"/>
    </location>
</feature>
<evidence type="ECO:0000313" key="2">
    <source>
        <dbReference type="EMBL" id="KAF2404898.1"/>
    </source>
</evidence>
<reference evidence="2" key="1">
    <citation type="journal article" date="2020" name="Stud. Mycol.">
        <title>101 Dothideomycetes genomes: a test case for predicting lifestyles and emergence of pathogens.</title>
        <authorList>
            <person name="Haridas S."/>
            <person name="Albert R."/>
            <person name="Binder M."/>
            <person name="Bloem J."/>
            <person name="Labutti K."/>
            <person name="Salamov A."/>
            <person name="Andreopoulos B."/>
            <person name="Baker S."/>
            <person name="Barry K."/>
            <person name="Bills G."/>
            <person name="Bluhm B."/>
            <person name="Cannon C."/>
            <person name="Castanera R."/>
            <person name="Culley D."/>
            <person name="Daum C."/>
            <person name="Ezra D."/>
            <person name="Gonzalez J."/>
            <person name="Henrissat B."/>
            <person name="Kuo A."/>
            <person name="Liang C."/>
            <person name="Lipzen A."/>
            <person name="Lutzoni F."/>
            <person name="Magnuson J."/>
            <person name="Mondo S."/>
            <person name="Nolan M."/>
            <person name="Ohm R."/>
            <person name="Pangilinan J."/>
            <person name="Park H.-J."/>
            <person name="Ramirez L."/>
            <person name="Alfaro M."/>
            <person name="Sun H."/>
            <person name="Tritt A."/>
            <person name="Yoshinaga Y."/>
            <person name="Zwiers L.-H."/>
            <person name="Turgeon B."/>
            <person name="Goodwin S."/>
            <person name="Spatafora J."/>
            <person name="Crous P."/>
            <person name="Grigoriev I."/>
        </authorList>
    </citation>
    <scope>NUCLEOTIDE SEQUENCE</scope>
    <source>
        <strain evidence="2">CBS 262.69</strain>
    </source>
</reference>
<feature type="region of interest" description="Disordered" evidence="1">
    <location>
        <begin position="1291"/>
        <end position="1442"/>
    </location>
</feature>
<sequence>MVTPSSVPTARISPRSAQLPNPSPATTITLPAGSDGMGTVLVSQQVVEVVTAMSYISDPALHLSARSADLPDPAAPTTTTFSAGSDGVGTVMVSEQVAQVVTFTSYTFDPSLSLSRRSAGFPTPVPTTTTFPAGSDGVGTVMVSEEVVKVVTAMSYIPNPTPLITKRDYPNPAPITDGTKVIQPEAQATSWVIEAIESIFVYGPPRVFTSLHWPVLTPRSAHPATLAESTSTSAPPEGQYTVLYIQEAVEDVTVTATPLKHARSVRFPDPVPPSTVTYPLGSDRVGTVMVEEKVWDVVTATNFIAGPTGTAHKRSVSPSPSTPDDVPLETLIAVGDAMTKKGPKVARAELPPSLVPPPVSISVMFTKTMVTPHPTTSVSDITSVFTSTTVIKVPATTVKSTTTTITVPTVAVPAVTAPTVAAPTVHVGTVIDVDQMFPAVIANVLKLMRGARPPPVRPVIEVVEEDSEDHWPHELVQHTLPAPAPISLVPRSPAPSSILPTILPSKSALNNLEARPKKTGPLTSSEIEDAVNLALDAVLKHTESPEPAKVQASRHAKRSPQVLETVVRDAESTPEDEAKLCAKFAIKDLYNDAYMPMPADVRAFVHSGEDATPAYAKDYLKSQREHAEGEHGPKTADNVKNAAKLAVAKVYEVAGLPKPVAVTVLGEVTQVDLKLAAQIIVEQTYADAGLPMPADVAAFVESGHIKRSFEDLKPSDAGTDPLTTEEVRLAAKMAAANVYAESHLLMPAEIKDFYYSQKDGELPVPKFDPSVWETDFATENAGKNTTKHAVADVYEYASVPMPAEITEDDVKHAAKLEIEGTYEEGDMPMPADVRDFVDSRLVKRTPEDLKPSDAGTDPLTKEEVKLAAKIAAVDMYAEVHLPTPADVKDFVDSRENGDLPLPVFGRTGWDNVPAAEDGGKDAAKLAVADVYEYASVPVPAEVTEDDVKQAAKFEIEGAYEEAGMPMPADVREFVDSRLVKRSPNNFESTGGGDNYEVTFDDLKQVAKNTILSFYDDIDLPMPAEVEDWVDNRLVKRQDNDAEPEFTEEERANRKQQAFVDVDIALKKMFEQANLPVPTGLLEEPGAPLPSRTVEAVATTWVDEEVAATGWIDENLMKRNTESRPTGEPILVKRGDDDEERPPWGPPKEYDDIIPRLHYPYEMPTSDWYLEQKSRQMKHWAKALLKQQQYDSTHLDKLADEMVAQDEAAVKDLEPPEPVNPNIAAEYKVSPDEVSQENAAYVDYNGKDAEERERYDREIALAGIAHGPMRITTAQKLDHDIKHQAELEEIHRLEKEGHRTLHRRDTLGHDHEESDSDDEIPLSPKEQKLQMLQDPKAAEAADKARKLEENALQKTQEAADKKSAKEAKKAAKEVAKAAKKEQKKQEKARKKAEKEAKKQRKKEEKARKKVQKAAEKQRKKDEKQDKKHAKDQAKADKAAGKKRVKDDWSTIYHERLEAVCNDVKAKQDRGEELPPTPKLFSWPPHWLSVHDDYVKCVDALIVKYPRKEMWGAEARAQWMKKSNATHAKQEEWWKCRDKGIEHEGTFECGPMPPNYAGEPEDGGLEYYDKYVKVDPEVYNLLHTRLWKENPKPTGRYVRAT</sequence>
<organism evidence="2 3">
    <name type="scientific">Trichodelitschia bisporula</name>
    <dbReference type="NCBI Taxonomy" id="703511"/>
    <lineage>
        <taxon>Eukaryota</taxon>
        <taxon>Fungi</taxon>
        <taxon>Dikarya</taxon>
        <taxon>Ascomycota</taxon>
        <taxon>Pezizomycotina</taxon>
        <taxon>Dothideomycetes</taxon>
        <taxon>Dothideomycetes incertae sedis</taxon>
        <taxon>Phaeotrichales</taxon>
        <taxon>Phaeotrichaceae</taxon>
        <taxon>Trichodelitschia</taxon>
    </lineage>
</organism>
<evidence type="ECO:0000313" key="3">
    <source>
        <dbReference type="Proteomes" id="UP000799640"/>
    </source>
</evidence>
<feature type="region of interest" description="Disordered" evidence="1">
    <location>
        <begin position="1"/>
        <end position="25"/>
    </location>
</feature>
<feature type="compositionally biased region" description="Basic and acidic residues" evidence="1">
    <location>
        <begin position="1291"/>
        <end position="1311"/>
    </location>
</feature>